<dbReference type="AlphaFoldDB" id="A0A0C3D4U3"/>
<organism evidence="1 2">
    <name type="scientific">Scleroderma citrinum Foug A</name>
    <dbReference type="NCBI Taxonomy" id="1036808"/>
    <lineage>
        <taxon>Eukaryota</taxon>
        <taxon>Fungi</taxon>
        <taxon>Dikarya</taxon>
        <taxon>Basidiomycota</taxon>
        <taxon>Agaricomycotina</taxon>
        <taxon>Agaricomycetes</taxon>
        <taxon>Agaricomycetidae</taxon>
        <taxon>Boletales</taxon>
        <taxon>Sclerodermatineae</taxon>
        <taxon>Sclerodermataceae</taxon>
        <taxon>Scleroderma</taxon>
    </lineage>
</organism>
<dbReference type="EMBL" id="KN822127">
    <property type="protein sequence ID" value="KIM55820.1"/>
    <property type="molecule type" value="Genomic_DNA"/>
</dbReference>
<dbReference type="HOGENOM" id="CLU_2307694_0_0_1"/>
<keyword evidence="2" id="KW-1185">Reference proteome</keyword>
<sequence>MSRSDFSLLREILESTNLKVMVLWRSEYEEYDALVEHLLSEGLNDCHIVCFNSALYSPYLVYGGFWRHAEDVVKWKEEVEDVPANPFENLAKMELPALRL</sequence>
<protein>
    <submittedName>
        <fullName evidence="1">Uncharacterized protein</fullName>
    </submittedName>
</protein>
<dbReference type="Proteomes" id="UP000053989">
    <property type="component" value="Unassembled WGS sequence"/>
</dbReference>
<gene>
    <name evidence="1" type="ORF">SCLCIDRAFT_10894</name>
</gene>
<reference evidence="2" key="2">
    <citation type="submission" date="2015-01" db="EMBL/GenBank/DDBJ databases">
        <title>Evolutionary Origins and Diversification of the Mycorrhizal Mutualists.</title>
        <authorList>
            <consortium name="DOE Joint Genome Institute"/>
            <consortium name="Mycorrhizal Genomics Consortium"/>
            <person name="Kohler A."/>
            <person name="Kuo A."/>
            <person name="Nagy L.G."/>
            <person name="Floudas D."/>
            <person name="Copeland A."/>
            <person name="Barry K.W."/>
            <person name="Cichocki N."/>
            <person name="Veneault-Fourrey C."/>
            <person name="LaButti K."/>
            <person name="Lindquist E.A."/>
            <person name="Lipzen A."/>
            <person name="Lundell T."/>
            <person name="Morin E."/>
            <person name="Murat C."/>
            <person name="Riley R."/>
            <person name="Ohm R."/>
            <person name="Sun H."/>
            <person name="Tunlid A."/>
            <person name="Henrissat B."/>
            <person name="Grigoriev I.V."/>
            <person name="Hibbett D.S."/>
            <person name="Martin F."/>
        </authorList>
    </citation>
    <scope>NUCLEOTIDE SEQUENCE [LARGE SCALE GENOMIC DNA]</scope>
    <source>
        <strain evidence="2">Foug A</strain>
    </source>
</reference>
<evidence type="ECO:0000313" key="2">
    <source>
        <dbReference type="Proteomes" id="UP000053989"/>
    </source>
</evidence>
<name>A0A0C3D4U3_9AGAM</name>
<evidence type="ECO:0000313" key="1">
    <source>
        <dbReference type="EMBL" id="KIM55820.1"/>
    </source>
</evidence>
<accession>A0A0C3D4U3</accession>
<dbReference type="InParanoid" id="A0A0C3D4U3"/>
<reference evidence="1 2" key="1">
    <citation type="submission" date="2014-04" db="EMBL/GenBank/DDBJ databases">
        <authorList>
            <consortium name="DOE Joint Genome Institute"/>
            <person name="Kuo A."/>
            <person name="Kohler A."/>
            <person name="Nagy L.G."/>
            <person name="Floudas D."/>
            <person name="Copeland A."/>
            <person name="Barry K.W."/>
            <person name="Cichocki N."/>
            <person name="Veneault-Fourrey C."/>
            <person name="LaButti K."/>
            <person name="Lindquist E.A."/>
            <person name="Lipzen A."/>
            <person name="Lundell T."/>
            <person name="Morin E."/>
            <person name="Murat C."/>
            <person name="Sun H."/>
            <person name="Tunlid A."/>
            <person name="Henrissat B."/>
            <person name="Grigoriev I.V."/>
            <person name="Hibbett D.S."/>
            <person name="Martin F."/>
            <person name="Nordberg H.P."/>
            <person name="Cantor M.N."/>
            <person name="Hua S.X."/>
        </authorList>
    </citation>
    <scope>NUCLEOTIDE SEQUENCE [LARGE SCALE GENOMIC DNA]</scope>
    <source>
        <strain evidence="1 2">Foug A</strain>
    </source>
</reference>
<proteinExistence type="predicted"/>